<evidence type="ECO:0000256" key="10">
    <source>
        <dbReference type="SAM" id="MobiDB-lite"/>
    </source>
</evidence>
<dbReference type="SUPFAM" id="SSF55174">
    <property type="entry name" value="Alpha-L RNA-binding motif"/>
    <property type="match status" value="1"/>
</dbReference>
<dbReference type="PANTHER" id="PTHR21600">
    <property type="entry name" value="MITOCHONDRIAL RNA PSEUDOURIDINE SYNTHASE"/>
    <property type="match status" value="1"/>
</dbReference>
<evidence type="ECO:0000256" key="8">
    <source>
        <dbReference type="PROSITE-ProRule" id="PRU00182"/>
    </source>
</evidence>
<comment type="caution">
    <text evidence="12">The sequence shown here is derived from an EMBL/GenBank/DDBJ whole genome shotgun (WGS) entry which is preliminary data.</text>
</comment>
<keyword evidence="6 9" id="KW-0413">Isomerase</keyword>
<dbReference type="InterPro" id="IPR036986">
    <property type="entry name" value="S4_RNA-bd_sf"/>
</dbReference>
<evidence type="ECO:0000313" key="12">
    <source>
        <dbReference type="EMBL" id="MCT2117549.1"/>
    </source>
</evidence>
<sequence>MTSQRAAGGWPPPARRLTAPTPVPATTTVSRPAATIVVDEGHADRRLDKFMRSQLRGVPAGLLFKLLRQGRLRVNGRRAEQNYRLAEGDVIDLPALQAGAPATTVTRPPTALLDRMAKAVLYEDSNLLVVDKPAGVAVHRGSDVPAGVIETLRFLRPDLPDLELGHRLDRDTSGVLVLTKTPPMLRHLHEMLRDREKEIERHYLAIVAGQWPANLRVLEAPLRRRDADVVVDPRGQRAETHVRVRRRVGDWATLVDVRLFTGRKHQIRVHLQHAGHPIAGDDRYGDPRFDSVVASRGGSGLHLHAARMVIPLPDGRDVVVSAPMPERWRRVLGTPATGGAGRGSRRSRPVRSGR</sequence>
<evidence type="ECO:0000259" key="11">
    <source>
        <dbReference type="SMART" id="SM00363"/>
    </source>
</evidence>
<feature type="region of interest" description="Disordered" evidence="10">
    <location>
        <begin position="1"/>
        <end position="30"/>
    </location>
</feature>
<feature type="compositionally biased region" description="Low complexity" evidence="10">
    <location>
        <begin position="15"/>
        <end position="30"/>
    </location>
</feature>
<dbReference type="Gene3D" id="3.10.290.10">
    <property type="entry name" value="RNA-binding S4 domain"/>
    <property type="match status" value="1"/>
</dbReference>
<evidence type="ECO:0000256" key="7">
    <source>
        <dbReference type="PIRSR" id="PIRSR606225-1"/>
    </source>
</evidence>
<evidence type="ECO:0000256" key="4">
    <source>
        <dbReference type="ARBA" id="ARBA00010876"/>
    </source>
</evidence>
<comment type="catalytic activity">
    <reaction evidence="1 9">
        <text>a uridine in RNA = a pseudouridine in RNA</text>
        <dbReference type="Rhea" id="RHEA:48348"/>
        <dbReference type="Rhea" id="RHEA-COMP:12068"/>
        <dbReference type="Rhea" id="RHEA-COMP:12069"/>
        <dbReference type="ChEBI" id="CHEBI:65314"/>
        <dbReference type="ChEBI" id="CHEBI:65315"/>
    </reaction>
</comment>
<gene>
    <name evidence="12" type="ORF">M3D93_07235</name>
</gene>
<dbReference type="GO" id="GO:0120159">
    <property type="term" value="F:rRNA pseudouridine synthase activity"/>
    <property type="evidence" value="ECO:0007669"/>
    <property type="project" value="UniProtKB-ARBA"/>
</dbReference>
<dbReference type="NCBIfam" id="TIGR00005">
    <property type="entry name" value="rluA_subfam"/>
    <property type="match status" value="1"/>
</dbReference>
<evidence type="ECO:0000256" key="3">
    <source>
        <dbReference type="ARBA" id="ARBA00002876"/>
    </source>
</evidence>
<reference evidence="12" key="1">
    <citation type="submission" date="2022-04" db="EMBL/GenBank/DDBJ databases">
        <title>Human microbiome associated bacterial genomes.</title>
        <authorList>
            <person name="Sandstrom S."/>
            <person name="Salamzade R."/>
            <person name="Kalan L.R."/>
        </authorList>
    </citation>
    <scope>NUCLEOTIDE SEQUENCE</scope>
    <source>
        <strain evidence="12">P3-SID1762</strain>
    </source>
</reference>
<evidence type="ECO:0000256" key="1">
    <source>
        <dbReference type="ARBA" id="ARBA00000073"/>
    </source>
</evidence>
<keyword evidence="8" id="KW-0694">RNA-binding</keyword>
<dbReference type="InterPro" id="IPR020103">
    <property type="entry name" value="PsdUridine_synth_cat_dom_sf"/>
</dbReference>
<dbReference type="Pfam" id="PF01479">
    <property type="entry name" value="S4"/>
    <property type="match status" value="1"/>
</dbReference>
<dbReference type="InterPro" id="IPR006225">
    <property type="entry name" value="PsdUridine_synth_RluC/D"/>
</dbReference>
<dbReference type="CDD" id="cd02869">
    <property type="entry name" value="PseudoU_synth_RluA_like"/>
    <property type="match status" value="1"/>
</dbReference>
<accession>A0AAW5Q5T0</accession>
<dbReference type="GO" id="GO:0003723">
    <property type="term" value="F:RNA binding"/>
    <property type="evidence" value="ECO:0007669"/>
    <property type="project" value="UniProtKB-KW"/>
</dbReference>
<feature type="compositionally biased region" description="Basic residues" evidence="10">
    <location>
        <begin position="343"/>
        <end position="354"/>
    </location>
</feature>
<dbReference type="InterPro" id="IPR002942">
    <property type="entry name" value="S4_RNA-bd"/>
</dbReference>
<evidence type="ECO:0000256" key="6">
    <source>
        <dbReference type="ARBA" id="ARBA00023235"/>
    </source>
</evidence>
<comment type="similarity">
    <text evidence="4 9">Belongs to the pseudouridine synthase RluA family.</text>
</comment>
<proteinExistence type="inferred from homology"/>
<dbReference type="EC" id="5.4.99.-" evidence="9"/>
<feature type="domain" description="RNA-binding S4" evidence="11">
    <location>
        <begin position="45"/>
        <end position="100"/>
    </location>
</feature>
<comment type="catalytic activity">
    <reaction evidence="2">
        <text>uridine(955/2504/2580) in 23S rRNA = pseudouridine(955/2504/2580) in 23S rRNA</text>
        <dbReference type="Rhea" id="RHEA:42528"/>
        <dbReference type="Rhea" id="RHEA-COMP:10099"/>
        <dbReference type="Rhea" id="RHEA-COMP:10100"/>
        <dbReference type="ChEBI" id="CHEBI:65314"/>
        <dbReference type="ChEBI" id="CHEBI:65315"/>
        <dbReference type="EC" id="5.4.99.24"/>
    </reaction>
</comment>
<name>A0AAW5Q5T0_9ACTN</name>
<dbReference type="Pfam" id="PF00849">
    <property type="entry name" value="PseudoU_synth_2"/>
    <property type="match status" value="1"/>
</dbReference>
<dbReference type="CDD" id="cd00165">
    <property type="entry name" value="S4"/>
    <property type="match status" value="1"/>
</dbReference>
<comment type="function">
    <text evidence="3">Responsible for synthesis of pseudouridine from uracil at positions 955, 2504 and 2580 in 23S ribosomal RNA.</text>
</comment>
<dbReference type="Proteomes" id="UP001206890">
    <property type="component" value="Unassembled WGS sequence"/>
</dbReference>
<protein>
    <recommendedName>
        <fullName evidence="9">Pseudouridine synthase</fullName>
        <ecNumber evidence="9">5.4.99.-</ecNumber>
    </recommendedName>
</protein>
<organism evidence="12 13">
    <name type="scientific">Dietzia cinnamea</name>
    <dbReference type="NCBI Taxonomy" id="321318"/>
    <lineage>
        <taxon>Bacteria</taxon>
        <taxon>Bacillati</taxon>
        <taxon>Actinomycetota</taxon>
        <taxon>Actinomycetes</taxon>
        <taxon>Mycobacteriales</taxon>
        <taxon>Dietziaceae</taxon>
        <taxon>Dietzia</taxon>
    </lineage>
</organism>
<dbReference type="Gene3D" id="3.30.2350.10">
    <property type="entry name" value="Pseudouridine synthase"/>
    <property type="match status" value="1"/>
</dbReference>
<feature type="active site" evidence="7">
    <location>
        <position position="169"/>
    </location>
</feature>
<keyword evidence="5" id="KW-0698">rRNA processing</keyword>
<dbReference type="SMART" id="SM00363">
    <property type="entry name" value="S4"/>
    <property type="match status" value="1"/>
</dbReference>
<dbReference type="AlphaFoldDB" id="A0AAW5Q5T0"/>
<evidence type="ECO:0000256" key="2">
    <source>
        <dbReference type="ARBA" id="ARBA00000381"/>
    </source>
</evidence>
<dbReference type="EMBL" id="JALXTC010000025">
    <property type="protein sequence ID" value="MCT2117549.1"/>
    <property type="molecule type" value="Genomic_DNA"/>
</dbReference>
<evidence type="ECO:0000256" key="9">
    <source>
        <dbReference type="RuleBase" id="RU362028"/>
    </source>
</evidence>
<dbReference type="InterPro" id="IPR006145">
    <property type="entry name" value="PsdUridine_synth_RsuA/RluA"/>
</dbReference>
<feature type="region of interest" description="Disordered" evidence="10">
    <location>
        <begin position="331"/>
        <end position="354"/>
    </location>
</feature>
<evidence type="ECO:0000256" key="5">
    <source>
        <dbReference type="ARBA" id="ARBA00022552"/>
    </source>
</evidence>
<dbReference type="PROSITE" id="PS50889">
    <property type="entry name" value="S4"/>
    <property type="match status" value="1"/>
</dbReference>
<dbReference type="InterPro" id="IPR050188">
    <property type="entry name" value="RluA_PseudoU_synthase"/>
</dbReference>
<dbReference type="GO" id="GO:0000455">
    <property type="term" value="P:enzyme-directed rRNA pseudouridine synthesis"/>
    <property type="evidence" value="ECO:0007669"/>
    <property type="project" value="UniProtKB-ARBA"/>
</dbReference>
<dbReference type="PANTHER" id="PTHR21600:SF92">
    <property type="entry name" value="RIBOSOMAL LARGE SUBUNIT PSEUDOURIDINE SYNTHASE C"/>
    <property type="match status" value="1"/>
</dbReference>
<dbReference type="RefSeq" id="WP_259897253.1">
    <property type="nucleotide sequence ID" value="NZ_JALXTB010000022.1"/>
</dbReference>
<dbReference type="SUPFAM" id="SSF55120">
    <property type="entry name" value="Pseudouridine synthase"/>
    <property type="match status" value="1"/>
</dbReference>
<evidence type="ECO:0000313" key="13">
    <source>
        <dbReference type="Proteomes" id="UP001206890"/>
    </source>
</evidence>